<dbReference type="Pfam" id="PF00563">
    <property type="entry name" value="EAL"/>
    <property type="match status" value="1"/>
</dbReference>
<keyword evidence="6" id="KW-1185">Reference proteome</keyword>
<dbReference type="EMBL" id="JACXSK010000007">
    <property type="protein sequence ID" value="MBD3123925.1"/>
    <property type="molecule type" value="Genomic_DNA"/>
</dbReference>
<dbReference type="AlphaFoldDB" id="A0A1R0FUY2"/>
<dbReference type="EMBL" id="JACLAH010000003">
    <property type="protein sequence ID" value="MBC2647078.1"/>
    <property type="molecule type" value="Genomic_DNA"/>
</dbReference>
<evidence type="ECO:0000313" key="4">
    <source>
        <dbReference type="EMBL" id="OLY68453.1"/>
    </source>
</evidence>
<reference evidence="4 5" key="1">
    <citation type="submission" date="2017-01" db="EMBL/GenBank/DDBJ databases">
        <title>First report of the plasmid-mediated mcr-1 gene in Citrobacter freudii.</title>
        <authorList>
            <person name="Liu J."/>
            <person name="Yang Y."/>
            <person name="Li Y."/>
            <person name="Liu D."/>
            <person name="Tuo H."/>
            <person name="Davis M."/>
            <person name="Zhang A."/>
        </authorList>
    </citation>
    <scope>NUCLEOTIDE SEQUENCE [LARGE SCALE GENOMIC DNA]</scope>
    <source>
        <strain evidence="4 5">SCC4</strain>
    </source>
</reference>
<dbReference type="EMBL" id="MTCP01000006">
    <property type="protein sequence ID" value="OLY68453.1"/>
    <property type="molecule type" value="Genomic_DNA"/>
</dbReference>
<evidence type="ECO:0000313" key="2">
    <source>
        <dbReference type="EMBL" id="MBC2647078.1"/>
    </source>
</evidence>
<gene>
    <name evidence="4" type="ORF">BWD41_13800</name>
    <name evidence="2" type="ORF">H6P72_10665</name>
    <name evidence="3" type="ORF">ID160_14700</name>
</gene>
<sequence>MHYHFIAEPMRDTTDTLLGVEMSVRFASDTVSPIHPEFIISAWNSEQKRNFMLEQIRLIAEKRNWFESHNLFCTLNLIDEMALLAIGDPSVKSALHAMPFVALELSERFLTNTVCLNNLLINSLCDGPNALWLGDLGSGSIGASPLVCGRFDVVKLDRGFFLDQAEKPMFPVLIKNIREYCDRIAVEGVETKQLIDEVGAAGVWVMQGSLFPSVAFSEVDTLLLPNVCH</sequence>
<evidence type="ECO:0000259" key="1">
    <source>
        <dbReference type="PROSITE" id="PS50883"/>
    </source>
</evidence>
<dbReference type="GeneID" id="66274304"/>
<evidence type="ECO:0000313" key="3">
    <source>
        <dbReference type="EMBL" id="MBD3123925.1"/>
    </source>
</evidence>
<dbReference type="Proteomes" id="UP000586346">
    <property type="component" value="Unassembled WGS sequence"/>
</dbReference>
<name>A0A1R0FUY2_CITBR</name>
<dbReference type="InterPro" id="IPR035919">
    <property type="entry name" value="EAL_sf"/>
</dbReference>
<evidence type="ECO:0000313" key="7">
    <source>
        <dbReference type="Proteomes" id="UP000605024"/>
    </source>
</evidence>
<reference evidence="2 6" key="2">
    <citation type="submission" date="2020-08" db="EMBL/GenBank/DDBJ databases">
        <title>Emergence and comparative genomics analysis of Citrobacter in Fennec fox imported from North Africa to China.</title>
        <authorList>
            <person name="Zheng B."/>
        </authorList>
    </citation>
    <scope>NUCLEOTIDE SEQUENCE [LARGE SCALE GENOMIC DNA]</scope>
    <source>
        <strain evidence="2 6">FF371</strain>
    </source>
</reference>
<dbReference type="PROSITE" id="PS50883">
    <property type="entry name" value="EAL"/>
    <property type="match status" value="1"/>
</dbReference>
<dbReference type="SUPFAM" id="SSF141868">
    <property type="entry name" value="EAL domain-like"/>
    <property type="match status" value="1"/>
</dbReference>
<dbReference type="InterPro" id="IPR001633">
    <property type="entry name" value="EAL_dom"/>
</dbReference>
<dbReference type="Gene3D" id="3.20.20.450">
    <property type="entry name" value="EAL domain"/>
    <property type="match status" value="1"/>
</dbReference>
<evidence type="ECO:0000313" key="5">
    <source>
        <dbReference type="Proteomes" id="UP000185597"/>
    </source>
</evidence>
<reference evidence="3" key="3">
    <citation type="submission" date="2020-09" db="EMBL/GenBank/DDBJ databases">
        <title>Characterization of IncC plasmids in Enterobacterales of food-producing animals originating from China.</title>
        <authorList>
            <person name="Zhang Y."/>
            <person name="Lei C.-W."/>
        </authorList>
    </citation>
    <scope>NUCLEOTIDE SEQUENCE</scope>
    <source>
        <strain evidence="3">CC1</strain>
    </source>
</reference>
<organism evidence="3 7">
    <name type="scientific">Citrobacter braakii</name>
    <dbReference type="NCBI Taxonomy" id="57706"/>
    <lineage>
        <taxon>Bacteria</taxon>
        <taxon>Pseudomonadati</taxon>
        <taxon>Pseudomonadota</taxon>
        <taxon>Gammaproteobacteria</taxon>
        <taxon>Enterobacterales</taxon>
        <taxon>Enterobacteriaceae</taxon>
        <taxon>Citrobacter</taxon>
        <taxon>Citrobacter freundii complex</taxon>
    </lineage>
</organism>
<dbReference type="OrthoDB" id="6505665at2"/>
<protein>
    <submittedName>
        <fullName evidence="4">Diguanylate phosphodiesterase</fullName>
    </submittedName>
    <submittedName>
        <fullName evidence="3">EAL domain-containing protein</fullName>
    </submittedName>
</protein>
<feature type="domain" description="EAL" evidence="1">
    <location>
        <begin position="1"/>
        <end position="228"/>
    </location>
</feature>
<accession>A0A1R0FUY2</accession>
<dbReference type="RefSeq" id="WP_047500365.1">
    <property type="nucleotide sequence ID" value="NZ_BPFM01000001.1"/>
</dbReference>
<dbReference type="Proteomes" id="UP000185597">
    <property type="component" value="Unassembled WGS sequence"/>
</dbReference>
<evidence type="ECO:0000313" key="6">
    <source>
        <dbReference type="Proteomes" id="UP000586346"/>
    </source>
</evidence>
<comment type="caution">
    <text evidence="3">The sequence shown here is derived from an EMBL/GenBank/DDBJ whole genome shotgun (WGS) entry which is preliminary data.</text>
</comment>
<proteinExistence type="predicted"/>
<dbReference type="Proteomes" id="UP000605024">
    <property type="component" value="Unassembled WGS sequence"/>
</dbReference>